<dbReference type="GO" id="GO:0005777">
    <property type="term" value="C:peroxisome"/>
    <property type="evidence" value="ECO:0007669"/>
    <property type="project" value="TreeGrafter"/>
</dbReference>
<protein>
    <recommendedName>
        <fullName evidence="4">Glutathione S-transferase kappa</fullName>
        <ecNumber evidence="4">2.5.1.18</ecNumber>
    </recommendedName>
</protein>
<dbReference type="InterPro" id="IPR014440">
    <property type="entry name" value="HCCAis_GSTk"/>
</dbReference>
<evidence type="ECO:0000256" key="1">
    <source>
        <dbReference type="ARBA" id="ARBA00006494"/>
    </source>
</evidence>
<evidence type="ECO:0000256" key="5">
    <source>
        <dbReference type="PIRSR" id="PIRSR006386-1"/>
    </source>
</evidence>
<keyword evidence="8" id="KW-1185">Reference proteome</keyword>
<comment type="catalytic activity">
    <reaction evidence="3 4">
        <text>RX + glutathione = an S-substituted glutathione + a halide anion + H(+)</text>
        <dbReference type="Rhea" id="RHEA:16437"/>
        <dbReference type="ChEBI" id="CHEBI:15378"/>
        <dbReference type="ChEBI" id="CHEBI:16042"/>
        <dbReference type="ChEBI" id="CHEBI:17792"/>
        <dbReference type="ChEBI" id="CHEBI:57925"/>
        <dbReference type="ChEBI" id="CHEBI:90779"/>
        <dbReference type="EC" id="2.5.1.18"/>
    </reaction>
</comment>
<gene>
    <name evidence="7" type="ORF">Z518_10548</name>
</gene>
<dbReference type="FunFam" id="3.40.30.10:FF:000096">
    <property type="entry name" value="Glutathione S-transferase kappa"/>
    <property type="match status" value="1"/>
</dbReference>
<accession>A0A0D2I3P4</accession>
<dbReference type="InterPro" id="IPR001853">
    <property type="entry name" value="DSBA-like_thioredoxin_dom"/>
</dbReference>
<sequence>MAGPKITLYVDIVSPFAYLGYYMLRNSPVFRPVQVTYVPILLGGLMKACGNRAPIEIRNKNKWISLERTRWARQFNIPMSADFPSGFPKPTLHVQRFLTALDMSRPDLVTPALDTLYAALWTEPNEANLPDPKVFGPILAKVLGEEVVKENMAAMNTPEVKNQLAKNTDKAMEDGAFGLPWFHCEDAQGNVEGFWGFDHLGQVVRFLGLDKDGKGEIRALL</sequence>
<dbReference type="Proteomes" id="UP000053617">
    <property type="component" value="Unassembled WGS sequence"/>
</dbReference>
<dbReference type="Pfam" id="PF01323">
    <property type="entry name" value="DSBA"/>
    <property type="match status" value="1"/>
</dbReference>
<dbReference type="InterPro" id="IPR036249">
    <property type="entry name" value="Thioredoxin-like_sf"/>
</dbReference>
<dbReference type="GO" id="GO:0005739">
    <property type="term" value="C:mitochondrion"/>
    <property type="evidence" value="ECO:0007669"/>
    <property type="project" value="TreeGrafter"/>
</dbReference>
<dbReference type="GeneID" id="25298619"/>
<dbReference type="SUPFAM" id="SSF52833">
    <property type="entry name" value="Thioredoxin-like"/>
    <property type="match status" value="1"/>
</dbReference>
<dbReference type="RefSeq" id="XP_013267545.1">
    <property type="nucleotide sequence ID" value="XM_013412091.1"/>
</dbReference>
<proteinExistence type="inferred from homology"/>
<evidence type="ECO:0000256" key="2">
    <source>
        <dbReference type="ARBA" id="ARBA00022679"/>
    </source>
</evidence>
<evidence type="ECO:0000313" key="8">
    <source>
        <dbReference type="Proteomes" id="UP000053617"/>
    </source>
</evidence>
<keyword evidence="2 4" id="KW-0808">Transferase</keyword>
<dbReference type="OrthoDB" id="4664297at2759"/>
<dbReference type="PANTHER" id="PTHR42943:SF2">
    <property type="entry name" value="GLUTATHIONE S-TRANSFERASE KAPPA 1"/>
    <property type="match status" value="1"/>
</dbReference>
<dbReference type="EC" id="2.5.1.18" evidence="4"/>
<dbReference type="InterPro" id="IPR051924">
    <property type="entry name" value="GST_Kappa/NadH"/>
</dbReference>
<dbReference type="EMBL" id="KN847483">
    <property type="protein sequence ID" value="KIX00409.1"/>
    <property type="molecule type" value="Genomic_DNA"/>
</dbReference>
<dbReference type="GO" id="GO:0006749">
    <property type="term" value="P:glutathione metabolic process"/>
    <property type="evidence" value="ECO:0007669"/>
    <property type="project" value="TreeGrafter"/>
</dbReference>
<evidence type="ECO:0000256" key="4">
    <source>
        <dbReference type="PIRNR" id="PIRNR006386"/>
    </source>
</evidence>
<comment type="similarity">
    <text evidence="1 4">Belongs to the GST superfamily. Kappa family.</text>
</comment>
<feature type="domain" description="DSBA-like thioredoxin" evidence="6">
    <location>
        <begin position="6"/>
        <end position="204"/>
    </location>
</feature>
<dbReference type="GO" id="GO:0004364">
    <property type="term" value="F:glutathione transferase activity"/>
    <property type="evidence" value="ECO:0007669"/>
    <property type="project" value="UniProtKB-UniRule"/>
</dbReference>
<dbReference type="HOGENOM" id="CLU_069253_1_4_1"/>
<dbReference type="GO" id="GO:0004602">
    <property type="term" value="F:glutathione peroxidase activity"/>
    <property type="evidence" value="ECO:0007669"/>
    <property type="project" value="TreeGrafter"/>
</dbReference>
<reference evidence="7 8" key="1">
    <citation type="submission" date="2015-01" db="EMBL/GenBank/DDBJ databases">
        <title>The Genome Sequence of Rhinocladiella mackenzie CBS 650.93.</title>
        <authorList>
            <consortium name="The Broad Institute Genomics Platform"/>
            <person name="Cuomo C."/>
            <person name="de Hoog S."/>
            <person name="Gorbushina A."/>
            <person name="Stielow B."/>
            <person name="Teixiera M."/>
            <person name="Abouelleil A."/>
            <person name="Chapman S.B."/>
            <person name="Priest M."/>
            <person name="Young S.K."/>
            <person name="Wortman J."/>
            <person name="Nusbaum C."/>
            <person name="Birren B."/>
        </authorList>
    </citation>
    <scope>NUCLEOTIDE SEQUENCE [LARGE SCALE GENOMIC DNA]</scope>
    <source>
        <strain evidence="7 8">CBS 650.93</strain>
    </source>
</reference>
<name>A0A0D2I3P4_9EURO</name>
<dbReference type="AlphaFoldDB" id="A0A0D2I3P4"/>
<dbReference type="Gene3D" id="3.40.30.10">
    <property type="entry name" value="Glutaredoxin"/>
    <property type="match status" value="1"/>
</dbReference>
<dbReference type="PIRSF" id="PIRSF006386">
    <property type="entry name" value="HCCAis_GSTk"/>
    <property type="match status" value="1"/>
</dbReference>
<dbReference type="VEuPathDB" id="FungiDB:Z518_10548"/>
<evidence type="ECO:0000256" key="3">
    <source>
        <dbReference type="ARBA" id="ARBA00047960"/>
    </source>
</evidence>
<feature type="active site" description="Nucleophile" evidence="5">
    <location>
        <position position="14"/>
    </location>
</feature>
<evidence type="ECO:0000313" key="7">
    <source>
        <dbReference type="EMBL" id="KIX00409.1"/>
    </source>
</evidence>
<evidence type="ECO:0000259" key="6">
    <source>
        <dbReference type="Pfam" id="PF01323"/>
    </source>
</evidence>
<organism evidence="7 8">
    <name type="scientific">Rhinocladiella mackenziei CBS 650.93</name>
    <dbReference type="NCBI Taxonomy" id="1442369"/>
    <lineage>
        <taxon>Eukaryota</taxon>
        <taxon>Fungi</taxon>
        <taxon>Dikarya</taxon>
        <taxon>Ascomycota</taxon>
        <taxon>Pezizomycotina</taxon>
        <taxon>Eurotiomycetes</taxon>
        <taxon>Chaetothyriomycetidae</taxon>
        <taxon>Chaetothyriales</taxon>
        <taxon>Herpotrichiellaceae</taxon>
        <taxon>Rhinocladiella</taxon>
    </lineage>
</organism>
<dbReference type="PANTHER" id="PTHR42943">
    <property type="entry name" value="GLUTATHIONE S-TRANSFERASE KAPPA"/>
    <property type="match status" value="1"/>
</dbReference>